<keyword evidence="5" id="KW-1185">Reference proteome</keyword>
<feature type="domain" description="Chitin-binding type-4" evidence="3">
    <location>
        <begin position="20"/>
        <end position="207"/>
    </location>
</feature>
<dbReference type="AlphaFoldDB" id="A0A8W8L5A9"/>
<dbReference type="PANTHER" id="PTHR21113:SF4">
    <property type="entry name" value="CHITIN-BINDING TYPE-4 DOMAIN-CONTAINING PROTEIN"/>
    <property type="match status" value="1"/>
</dbReference>
<evidence type="ECO:0000256" key="2">
    <source>
        <dbReference type="SAM" id="SignalP"/>
    </source>
</evidence>
<name>A0A8W8L5A9_MAGGI</name>
<reference evidence="4" key="1">
    <citation type="submission" date="2022-08" db="UniProtKB">
        <authorList>
            <consortium name="EnsemblMetazoa"/>
        </authorList>
    </citation>
    <scope>IDENTIFICATION</scope>
    <source>
        <strain evidence="4">05x7-T-G4-1.051#20</strain>
    </source>
</reference>
<feature type="compositionally biased region" description="Low complexity" evidence="1">
    <location>
        <begin position="217"/>
        <end position="276"/>
    </location>
</feature>
<accession>A0A8W8L5A9</accession>
<keyword evidence="2" id="KW-0732">Signal</keyword>
<evidence type="ECO:0000256" key="1">
    <source>
        <dbReference type="SAM" id="MobiDB-lite"/>
    </source>
</evidence>
<dbReference type="Proteomes" id="UP000005408">
    <property type="component" value="Unassembled WGS sequence"/>
</dbReference>
<dbReference type="PANTHER" id="PTHR21113">
    <property type="entry name" value="AGAP001705-PA"/>
    <property type="match status" value="1"/>
</dbReference>
<protein>
    <recommendedName>
        <fullName evidence="3">Chitin-binding type-4 domain-containing protein</fullName>
    </recommendedName>
</protein>
<organism evidence="4 5">
    <name type="scientific">Magallana gigas</name>
    <name type="common">Pacific oyster</name>
    <name type="synonym">Crassostrea gigas</name>
    <dbReference type="NCBI Taxonomy" id="29159"/>
    <lineage>
        <taxon>Eukaryota</taxon>
        <taxon>Metazoa</taxon>
        <taxon>Spiralia</taxon>
        <taxon>Lophotrochozoa</taxon>
        <taxon>Mollusca</taxon>
        <taxon>Bivalvia</taxon>
        <taxon>Autobranchia</taxon>
        <taxon>Pteriomorphia</taxon>
        <taxon>Ostreida</taxon>
        <taxon>Ostreoidea</taxon>
        <taxon>Ostreidae</taxon>
        <taxon>Magallana</taxon>
    </lineage>
</organism>
<sequence>MKLPSLSVILASLLAVGEPHGYMIEPPQRSSMWRVYEGFTPNYNDMELFCGGVAKQWDEMDGKCGTCGDAYDAEVRDNEAGGIYATGVIGRNYTRGQVITVQIRLTASHLGNFQFKICPHNNPKVPVTQECLNQHKLNLAGTDEHHFYPKETGYYDIDLQLPPDMVCSQCILQWHYTAGNTWGCAPDGDCCLGCASKQETFINCADIAIFDDGGVAPPTSGPSTGNPPTQAPTTAQPTERPTTQAPPTAAPTTHSPTTQSPTDAPTTQGPSTQSPTDDCVLMECPVGLTLMCDGTGDLAGDLTRQRFCNDHCRLQTASCTTQLCTCTCKKITCKAVGGYEGSPTHDDWCQTICTQDSNLCPDHRDQCQCTEDL</sequence>
<feature type="chain" id="PRO_5036492545" description="Chitin-binding type-4 domain-containing protein" evidence="2">
    <location>
        <begin position="20"/>
        <end position="373"/>
    </location>
</feature>
<dbReference type="InterPro" id="IPR004302">
    <property type="entry name" value="Cellulose/chitin-bd_N"/>
</dbReference>
<proteinExistence type="predicted"/>
<feature type="signal peptide" evidence="2">
    <location>
        <begin position="1"/>
        <end position="19"/>
    </location>
</feature>
<dbReference type="Pfam" id="PF03067">
    <property type="entry name" value="LPMO_10"/>
    <property type="match status" value="1"/>
</dbReference>
<evidence type="ECO:0000313" key="4">
    <source>
        <dbReference type="EnsemblMetazoa" id="G26512.1:cds"/>
    </source>
</evidence>
<dbReference type="OMA" id="TEECFTE"/>
<dbReference type="OrthoDB" id="6127695at2759"/>
<dbReference type="EnsemblMetazoa" id="G26512.1">
    <property type="protein sequence ID" value="G26512.1:cds"/>
    <property type="gene ID" value="G26512"/>
</dbReference>
<feature type="region of interest" description="Disordered" evidence="1">
    <location>
        <begin position="215"/>
        <end position="276"/>
    </location>
</feature>
<evidence type="ECO:0000259" key="3">
    <source>
        <dbReference type="Pfam" id="PF03067"/>
    </source>
</evidence>
<evidence type="ECO:0000313" key="5">
    <source>
        <dbReference type="Proteomes" id="UP000005408"/>
    </source>
</evidence>